<feature type="domain" description="FAD-binding" evidence="7">
    <location>
        <begin position="315"/>
        <end position="378"/>
    </location>
</feature>
<keyword evidence="6" id="KW-0812">Transmembrane</keyword>
<dbReference type="PANTHER" id="PTHR13789">
    <property type="entry name" value="MONOOXYGENASE"/>
    <property type="match status" value="1"/>
</dbReference>
<evidence type="ECO:0000256" key="4">
    <source>
        <dbReference type="ARBA" id="ARBA00023002"/>
    </source>
</evidence>
<keyword evidence="4" id="KW-0560">Oxidoreductase</keyword>
<comment type="caution">
    <text evidence="8">The sequence shown here is derived from an EMBL/GenBank/DDBJ whole genome shotgun (WGS) entry which is preliminary data.</text>
</comment>
<evidence type="ECO:0000256" key="6">
    <source>
        <dbReference type="SAM" id="Phobius"/>
    </source>
</evidence>
<dbReference type="PRINTS" id="PR00420">
    <property type="entry name" value="RNGMNOXGNASE"/>
</dbReference>
<name>A0A166WYI9_9HYPO</name>
<evidence type="ECO:0000313" key="9">
    <source>
        <dbReference type="Proteomes" id="UP000076863"/>
    </source>
</evidence>
<keyword evidence="3" id="KW-0274">FAD</keyword>
<organism evidence="8 9">
    <name type="scientific">Beauveria brongniartii RCEF 3172</name>
    <dbReference type="NCBI Taxonomy" id="1081107"/>
    <lineage>
        <taxon>Eukaryota</taxon>
        <taxon>Fungi</taxon>
        <taxon>Dikarya</taxon>
        <taxon>Ascomycota</taxon>
        <taxon>Pezizomycotina</taxon>
        <taxon>Sordariomycetes</taxon>
        <taxon>Hypocreomycetidae</taxon>
        <taxon>Hypocreales</taxon>
        <taxon>Cordycipitaceae</taxon>
        <taxon>Beauveria</taxon>
        <taxon>Beauveria brongniartii</taxon>
    </lineage>
</organism>
<comment type="similarity">
    <text evidence="1">Belongs to the paxM FAD-dependent monooxygenase family.</text>
</comment>
<dbReference type="OrthoDB" id="16820at2759"/>
<feature type="transmembrane region" description="Helical" evidence="6">
    <location>
        <begin position="18"/>
        <end position="38"/>
    </location>
</feature>
<dbReference type="Proteomes" id="UP000076863">
    <property type="component" value="Unassembled WGS sequence"/>
</dbReference>
<dbReference type="Pfam" id="PF01494">
    <property type="entry name" value="FAD_binding_3"/>
    <property type="match status" value="2"/>
</dbReference>
<reference evidence="8 9" key="1">
    <citation type="journal article" date="2016" name="Genome Biol. Evol.">
        <title>Divergent and convergent evolution of fungal pathogenicity.</title>
        <authorList>
            <person name="Shang Y."/>
            <person name="Xiao G."/>
            <person name="Zheng P."/>
            <person name="Cen K."/>
            <person name="Zhan S."/>
            <person name="Wang C."/>
        </authorList>
    </citation>
    <scope>NUCLEOTIDE SEQUENCE [LARGE SCALE GENOMIC DNA]</scope>
    <source>
        <strain evidence="8 9">RCEF 3172</strain>
    </source>
</reference>
<keyword evidence="2" id="KW-0285">Flavoprotein</keyword>
<feature type="domain" description="FAD-binding" evidence="7">
    <location>
        <begin position="20"/>
        <end position="189"/>
    </location>
</feature>
<evidence type="ECO:0000256" key="2">
    <source>
        <dbReference type="ARBA" id="ARBA00022630"/>
    </source>
</evidence>
<keyword evidence="9" id="KW-1185">Reference proteome</keyword>
<dbReference type="InterPro" id="IPR050493">
    <property type="entry name" value="FAD-dep_Monooxygenase_BioMet"/>
</dbReference>
<evidence type="ECO:0000259" key="7">
    <source>
        <dbReference type="Pfam" id="PF01494"/>
    </source>
</evidence>
<sequence length="552" mass="61688">METLRDEFSGNGRQAVKALNVIIVGAGIAGLTAGIALARTGHCVTIFESVAEITDVGAGIQIAPNASRILHRLDVLQHVMDRATILERVSVRRYTSDEEMATFPLMPANGLKYGAPMGVIHRGDLENILLNKALELGCHIFTNHKVIAVDPEFSARVRVHQGKTDAKFWLSADLVIAADGIKSNIRRQMMNSESCKDEPIPTGDAAYRLLIPRDRALNDPLALSMLDQNVAMRYMGPGGHIMAYPIRDNSLYNIVLLHPAKSEVLSKDVWTSKGSREDMFKFFAGWSPAIQKWLAHADEDILEWNLYIYPDLLTWIQGSVALLGDACHPMLPYVAQGAANAMEDAAVLATALTCTSNVQLALKMYETIRKSRAEKIAASATATAKTLHLPDGPEQVARDQELINPGVAKRNPDKWSNLEWQDLTWGVDVMEMTIRLWSELAKVLSLEKCYPQIKKAYTYTLSNNISHGWLLEQLHHFWTRNARRTARYKAAMKRYKMAKSKKVQTVSSGWDISLWRSKTMMQSPNYKDKQQLASVTAQLTRLPRLGAYSRDC</sequence>
<dbReference type="EMBL" id="AZHA01000044">
    <property type="protein sequence ID" value="OAA35233.1"/>
    <property type="molecule type" value="Genomic_DNA"/>
</dbReference>
<evidence type="ECO:0000256" key="5">
    <source>
        <dbReference type="ARBA" id="ARBA00023033"/>
    </source>
</evidence>
<keyword evidence="5" id="KW-0503">Monooxygenase</keyword>
<evidence type="ECO:0000313" key="8">
    <source>
        <dbReference type="EMBL" id="OAA35233.1"/>
    </source>
</evidence>
<dbReference type="GO" id="GO:0004497">
    <property type="term" value="F:monooxygenase activity"/>
    <property type="evidence" value="ECO:0007669"/>
    <property type="project" value="UniProtKB-KW"/>
</dbReference>
<dbReference type="GO" id="GO:0071949">
    <property type="term" value="F:FAD binding"/>
    <property type="evidence" value="ECO:0007669"/>
    <property type="project" value="InterPro"/>
</dbReference>
<dbReference type="InterPro" id="IPR036188">
    <property type="entry name" value="FAD/NAD-bd_sf"/>
</dbReference>
<dbReference type="AlphaFoldDB" id="A0A166WYI9"/>
<dbReference type="SUPFAM" id="SSF54373">
    <property type="entry name" value="FAD-linked reductases, C-terminal domain"/>
    <property type="match status" value="1"/>
</dbReference>
<gene>
    <name evidence="8" type="ORF">BBO_08835</name>
</gene>
<keyword evidence="6" id="KW-1133">Transmembrane helix</keyword>
<accession>A0A166WYI9</accession>
<protein>
    <submittedName>
        <fullName evidence="8">Aromatic-ring hydroxylase-like protein</fullName>
    </submittedName>
</protein>
<evidence type="ECO:0000256" key="3">
    <source>
        <dbReference type="ARBA" id="ARBA00022827"/>
    </source>
</evidence>
<keyword evidence="6" id="KW-0472">Membrane</keyword>
<dbReference type="SUPFAM" id="SSF51905">
    <property type="entry name" value="FAD/NAD(P)-binding domain"/>
    <property type="match status" value="1"/>
</dbReference>
<dbReference type="Gene3D" id="3.50.50.60">
    <property type="entry name" value="FAD/NAD(P)-binding domain"/>
    <property type="match status" value="1"/>
</dbReference>
<dbReference type="InterPro" id="IPR002938">
    <property type="entry name" value="FAD-bd"/>
</dbReference>
<proteinExistence type="inferred from homology"/>
<dbReference type="PANTHER" id="PTHR13789:SF147">
    <property type="entry name" value="PUTATIVE (AFU_ORTHOLOGUE AFUA_2G01950)-RELATED"/>
    <property type="match status" value="1"/>
</dbReference>
<evidence type="ECO:0000256" key="1">
    <source>
        <dbReference type="ARBA" id="ARBA00007992"/>
    </source>
</evidence>